<reference evidence="2 3" key="1">
    <citation type="submission" date="2019-12" db="EMBL/GenBank/DDBJ databases">
        <title>Snethiella sp. nov. sp. isolated from sea sand.</title>
        <authorList>
            <person name="Kim J."/>
            <person name="Jeong S.E."/>
            <person name="Jung H.S."/>
            <person name="Jeon C.O."/>
        </authorList>
    </citation>
    <scope>NUCLEOTIDE SEQUENCE [LARGE SCALE GENOMIC DNA]</scope>
    <source>
        <strain evidence="2 3">DP05</strain>
    </source>
</reference>
<dbReference type="InterPro" id="IPR029058">
    <property type="entry name" value="AB_hydrolase_fold"/>
</dbReference>
<protein>
    <submittedName>
        <fullName evidence="2">Alpha/beta fold hydrolase</fullName>
    </submittedName>
</protein>
<dbReference type="InterPro" id="IPR050471">
    <property type="entry name" value="AB_hydrolase"/>
</dbReference>
<evidence type="ECO:0000259" key="1">
    <source>
        <dbReference type="Pfam" id="PF00561"/>
    </source>
</evidence>
<dbReference type="RefSeq" id="WP_161316846.1">
    <property type="nucleotide sequence ID" value="NZ_WTUW01000009.1"/>
</dbReference>
<dbReference type="GO" id="GO:0004806">
    <property type="term" value="F:triacylglycerol lipase activity"/>
    <property type="evidence" value="ECO:0007669"/>
    <property type="project" value="TreeGrafter"/>
</dbReference>
<dbReference type="Pfam" id="PF00561">
    <property type="entry name" value="Abhydrolase_1"/>
    <property type="match status" value="1"/>
</dbReference>
<keyword evidence="2" id="KW-0378">Hydrolase</keyword>
<dbReference type="PANTHER" id="PTHR43433">
    <property type="entry name" value="HYDROLASE, ALPHA/BETA FOLD FAMILY PROTEIN"/>
    <property type="match status" value="1"/>
</dbReference>
<gene>
    <name evidence="2" type="ORF">GQE98_16625</name>
</gene>
<evidence type="ECO:0000313" key="2">
    <source>
        <dbReference type="EMBL" id="MZR32265.1"/>
    </source>
</evidence>
<comment type="caution">
    <text evidence="2">The sequence shown here is derived from an EMBL/GenBank/DDBJ whole genome shotgun (WGS) entry which is preliminary data.</text>
</comment>
<name>A0A6L8WB51_9PROT</name>
<organism evidence="2 3">
    <name type="scientific">Sneathiella litorea</name>
    <dbReference type="NCBI Taxonomy" id="2606216"/>
    <lineage>
        <taxon>Bacteria</taxon>
        <taxon>Pseudomonadati</taxon>
        <taxon>Pseudomonadota</taxon>
        <taxon>Alphaproteobacteria</taxon>
        <taxon>Sneathiellales</taxon>
        <taxon>Sneathiellaceae</taxon>
        <taxon>Sneathiella</taxon>
    </lineage>
</organism>
<evidence type="ECO:0000313" key="3">
    <source>
        <dbReference type="Proteomes" id="UP000476030"/>
    </source>
</evidence>
<proteinExistence type="predicted"/>
<dbReference type="Gene3D" id="3.40.50.1820">
    <property type="entry name" value="alpha/beta hydrolase"/>
    <property type="match status" value="1"/>
</dbReference>
<dbReference type="GO" id="GO:0046503">
    <property type="term" value="P:glycerolipid catabolic process"/>
    <property type="evidence" value="ECO:0007669"/>
    <property type="project" value="TreeGrafter"/>
</dbReference>
<dbReference type="AlphaFoldDB" id="A0A6L8WB51"/>
<dbReference type="SUPFAM" id="SSF53474">
    <property type="entry name" value="alpha/beta-Hydrolases"/>
    <property type="match status" value="1"/>
</dbReference>
<dbReference type="EMBL" id="WTUW01000009">
    <property type="protein sequence ID" value="MZR32265.1"/>
    <property type="molecule type" value="Genomic_DNA"/>
</dbReference>
<sequence>MSKISANGIEIEYETWGDAANDPLVLVGGIGVQLTSWNETFIKALVEAGFYVVAYDNRDVGLSTKFDDWGPADIPAAFAQARAKEKVSAPYTLEDLADDAAELISALDFGKAHILGSSNGGAIAQTLAYRRPECVKSLVSVMATSGRRGLPRPSEAAAKWLGQPRNPAGTREGAVEDAIASAKTIGSPAFPVDEKLLAERAIALFKRSYYPEGNGRHLLASLASGDSRVAHLSEITAPTLVIHGREDPLVPLSCGEDVKNSIPGAEIVVIDGMAHDIPDEGVPTMVEAISRNAKRAG</sequence>
<dbReference type="Proteomes" id="UP000476030">
    <property type="component" value="Unassembled WGS sequence"/>
</dbReference>
<keyword evidence="3" id="KW-1185">Reference proteome</keyword>
<dbReference type="InterPro" id="IPR000073">
    <property type="entry name" value="AB_hydrolase_1"/>
</dbReference>
<feature type="domain" description="AB hydrolase-1" evidence="1">
    <location>
        <begin position="23"/>
        <end position="281"/>
    </location>
</feature>
<accession>A0A6L8WB51</accession>
<dbReference type="PANTHER" id="PTHR43433:SF5">
    <property type="entry name" value="AB HYDROLASE-1 DOMAIN-CONTAINING PROTEIN"/>
    <property type="match status" value="1"/>
</dbReference>